<organism evidence="7 8">
    <name type="scientific">Peredibacter starrii</name>
    <dbReference type="NCBI Taxonomy" id="28202"/>
    <lineage>
        <taxon>Bacteria</taxon>
        <taxon>Pseudomonadati</taxon>
        <taxon>Bdellovibrionota</taxon>
        <taxon>Bacteriovoracia</taxon>
        <taxon>Bacteriovoracales</taxon>
        <taxon>Bacteriovoracaceae</taxon>
        <taxon>Peredibacter</taxon>
    </lineage>
</organism>
<sequence>MDKKKLEHFKELLLKQRQQILNVGLLNKSEDLHVAEEDLSDETDLASSLIQQQLNCTIRDREYAKLRRIDAALDRIAEGTYGHCEECDEEIGMKRLENQPWAELCITHAEEKEREESQVWKQA</sequence>
<proteinExistence type="predicted"/>
<evidence type="ECO:0000256" key="3">
    <source>
        <dbReference type="ARBA" id="ARBA00022833"/>
    </source>
</evidence>
<reference evidence="7 8" key="1">
    <citation type="submission" date="2023-11" db="EMBL/GenBank/DDBJ databases">
        <title>Peredibacter starrii A3.12.</title>
        <authorList>
            <person name="Mitchell R.J."/>
        </authorList>
    </citation>
    <scope>NUCLEOTIDE SEQUENCE [LARGE SCALE GENOMIC DNA]</scope>
    <source>
        <strain evidence="7 8">A3.12</strain>
    </source>
</reference>
<feature type="zinc finger region" description="dksA C4-type" evidence="4">
    <location>
        <begin position="84"/>
        <end position="108"/>
    </location>
</feature>
<evidence type="ECO:0000256" key="2">
    <source>
        <dbReference type="ARBA" id="ARBA00022771"/>
    </source>
</evidence>
<accession>A0AAX4HN32</accession>
<dbReference type="InterPro" id="IPR037187">
    <property type="entry name" value="DnaK_N"/>
</dbReference>
<feature type="domain" description="Zinc finger DksA/TraR C4-type" evidence="5">
    <location>
        <begin position="79"/>
        <end position="113"/>
    </location>
</feature>
<dbReference type="InterPro" id="IPR048489">
    <property type="entry name" value="DksA_N"/>
</dbReference>
<dbReference type="KEGG" id="psti:SOO65_18105"/>
<protein>
    <submittedName>
        <fullName evidence="7">TraR/DksA family transcriptional regulator</fullName>
    </submittedName>
</protein>
<evidence type="ECO:0000259" key="6">
    <source>
        <dbReference type="Pfam" id="PF21157"/>
    </source>
</evidence>
<evidence type="ECO:0000256" key="4">
    <source>
        <dbReference type="PROSITE-ProRule" id="PRU00510"/>
    </source>
</evidence>
<dbReference type="Gene3D" id="1.20.120.910">
    <property type="entry name" value="DksA, coiled-coil domain"/>
    <property type="match status" value="1"/>
</dbReference>
<name>A0AAX4HN32_9BACT</name>
<dbReference type="PROSITE" id="PS51128">
    <property type="entry name" value="ZF_DKSA_2"/>
    <property type="match status" value="1"/>
</dbReference>
<evidence type="ECO:0000259" key="5">
    <source>
        <dbReference type="Pfam" id="PF01258"/>
    </source>
</evidence>
<dbReference type="AlphaFoldDB" id="A0AAX4HN32"/>
<evidence type="ECO:0000313" key="7">
    <source>
        <dbReference type="EMBL" id="WPU64610.1"/>
    </source>
</evidence>
<dbReference type="SUPFAM" id="SSF109635">
    <property type="entry name" value="DnaK suppressor protein DksA, alpha-hairpin domain"/>
    <property type="match status" value="1"/>
</dbReference>
<feature type="domain" description="DnaK suppressor protein DksA N-terminal" evidence="6">
    <location>
        <begin position="5"/>
        <end position="76"/>
    </location>
</feature>
<dbReference type="Pfam" id="PF01258">
    <property type="entry name" value="zf-dskA_traR"/>
    <property type="match status" value="1"/>
</dbReference>
<dbReference type="SUPFAM" id="SSF57716">
    <property type="entry name" value="Glucocorticoid receptor-like (DNA-binding domain)"/>
    <property type="match status" value="1"/>
</dbReference>
<evidence type="ECO:0000256" key="1">
    <source>
        <dbReference type="ARBA" id="ARBA00022723"/>
    </source>
</evidence>
<evidence type="ECO:0000313" key="8">
    <source>
        <dbReference type="Proteomes" id="UP001324634"/>
    </source>
</evidence>
<dbReference type="GO" id="GO:0008270">
    <property type="term" value="F:zinc ion binding"/>
    <property type="evidence" value="ECO:0007669"/>
    <property type="project" value="UniProtKB-KW"/>
</dbReference>
<dbReference type="EMBL" id="CP139487">
    <property type="protein sequence ID" value="WPU64610.1"/>
    <property type="molecule type" value="Genomic_DNA"/>
</dbReference>
<dbReference type="Pfam" id="PF21157">
    <property type="entry name" value="DksA_N"/>
    <property type="match status" value="1"/>
</dbReference>
<keyword evidence="3" id="KW-0862">Zinc</keyword>
<keyword evidence="2" id="KW-0863">Zinc-finger</keyword>
<keyword evidence="1" id="KW-0479">Metal-binding</keyword>
<gene>
    <name evidence="7" type="ORF">SOO65_18105</name>
</gene>
<dbReference type="PANTHER" id="PTHR33823">
    <property type="entry name" value="RNA POLYMERASE-BINDING TRANSCRIPTION FACTOR DKSA-RELATED"/>
    <property type="match status" value="1"/>
</dbReference>
<dbReference type="InterPro" id="IPR000962">
    <property type="entry name" value="Znf_DskA_TraR"/>
</dbReference>
<dbReference type="Proteomes" id="UP001324634">
    <property type="component" value="Chromosome"/>
</dbReference>
<dbReference type="RefSeq" id="WP_321393711.1">
    <property type="nucleotide sequence ID" value="NZ_CP139487.1"/>
</dbReference>
<keyword evidence="8" id="KW-1185">Reference proteome</keyword>